<evidence type="ECO:0008006" key="5">
    <source>
        <dbReference type="Google" id="ProtNLM"/>
    </source>
</evidence>
<dbReference type="SUPFAM" id="SSF53448">
    <property type="entry name" value="Nucleotide-diphospho-sugar transferases"/>
    <property type="match status" value="1"/>
</dbReference>
<name>A0AAX4KFZ2_9TREE</name>
<dbReference type="GO" id="GO:0000136">
    <property type="term" value="C:mannan polymerase complex"/>
    <property type="evidence" value="ECO:0007669"/>
    <property type="project" value="TreeGrafter"/>
</dbReference>
<dbReference type="EMBL" id="CP144089">
    <property type="protein sequence ID" value="WWD04954.1"/>
    <property type="molecule type" value="Genomic_DNA"/>
</dbReference>
<dbReference type="AlphaFoldDB" id="A0AAX4KFZ2"/>
<dbReference type="Gene3D" id="3.90.550.20">
    <property type="match status" value="1"/>
</dbReference>
<dbReference type="PANTHER" id="PTHR31834:SF1">
    <property type="entry name" value="INITIATION-SPECIFIC ALPHA-1,6-MANNOSYLTRANSFERASE"/>
    <property type="match status" value="1"/>
</dbReference>
<evidence type="ECO:0000313" key="4">
    <source>
        <dbReference type="Proteomes" id="UP001358614"/>
    </source>
</evidence>
<keyword evidence="2" id="KW-1133">Transmembrane helix</keyword>
<dbReference type="GO" id="GO:0000009">
    <property type="term" value="F:alpha-1,6-mannosyltransferase activity"/>
    <property type="evidence" value="ECO:0007669"/>
    <property type="project" value="InterPro"/>
</dbReference>
<dbReference type="InterPro" id="IPR029044">
    <property type="entry name" value="Nucleotide-diphossugar_trans"/>
</dbReference>
<keyword evidence="4" id="KW-1185">Reference proteome</keyword>
<proteinExistence type="inferred from homology"/>
<protein>
    <recommendedName>
        <fullName evidence="5">Alpha-1,6-mannosyltransferase</fullName>
    </recommendedName>
</protein>
<evidence type="ECO:0000313" key="3">
    <source>
        <dbReference type="EMBL" id="WWD04954.1"/>
    </source>
</evidence>
<keyword evidence="2" id="KW-0812">Transmembrane</keyword>
<accession>A0AAX4KFZ2</accession>
<dbReference type="Proteomes" id="UP001358614">
    <property type="component" value="Chromosome 1"/>
</dbReference>
<dbReference type="PANTHER" id="PTHR31834">
    <property type="entry name" value="INITIATION-SPECIFIC ALPHA-1,6-MANNOSYLTRANSFERASE"/>
    <property type="match status" value="1"/>
</dbReference>
<evidence type="ECO:0000256" key="1">
    <source>
        <dbReference type="ARBA" id="ARBA00009003"/>
    </source>
</evidence>
<dbReference type="Pfam" id="PF04488">
    <property type="entry name" value="Gly_transf_sug"/>
    <property type="match status" value="1"/>
</dbReference>
<keyword evidence="2" id="KW-0472">Membrane</keyword>
<comment type="similarity">
    <text evidence="1">Belongs to the glycosyltransferase 32 family.</text>
</comment>
<dbReference type="KEGG" id="ker:91101829"/>
<dbReference type="GeneID" id="91101829"/>
<dbReference type="InterPro" id="IPR039367">
    <property type="entry name" value="Och1-like"/>
</dbReference>
<gene>
    <name evidence="3" type="ORF">V865_003025</name>
</gene>
<dbReference type="InterPro" id="IPR007577">
    <property type="entry name" value="GlycoTrfase_DXD_sugar-bd_CS"/>
</dbReference>
<evidence type="ECO:0000256" key="2">
    <source>
        <dbReference type="SAM" id="Phobius"/>
    </source>
</evidence>
<feature type="transmembrane region" description="Helical" evidence="2">
    <location>
        <begin position="12"/>
        <end position="32"/>
    </location>
</feature>
<dbReference type="GO" id="GO:0006487">
    <property type="term" value="P:protein N-linked glycosylation"/>
    <property type="evidence" value="ECO:0007669"/>
    <property type="project" value="TreeGrafter"/>
</dbReference>
<reference evidence="3 4" key="1">
    <citation type="submission" date="2024-01" db="EMBL/GenBank/DDBJ databases">
        <title>Comparative genomics of Cryptococcus and Kwoniella reveals pathogenesis evolution and contrasting modes of karyotype evolution via chromosome fusion or intercentromeric recombination.</title>
        <authorList>
            <person name="Coelho M.A."/>
            <person name="David-Palma M."/>
            <person name="Shea T."/>
            <person name="Bowers K."/>
            <person name="McGinley-Smith S."/>
            <person name="Mohammad A.W."/>
            <person name="Gnirke A."/>
            <person name="Yurkov A.M."/>
            <person name="Nowrousian M."/>
            <person name="Sun S."/>
            <person name="Cuomo C.A."/>
            <person name="Heitman J."/>
        </authorList>
    </citation>
    <scope>NUCLEOTIDE SEQUENCE [LARGE SCALE GENOMIC DNA]</scope>
    <source>
        <strain evidence="3 4">PYCC6329</strain>
    </source>
</reference>
<organism evidence="3 4">
    <name type="scientific">Kwoniella europaea PYCC6329</name>
    <dbReference type="NCBI Taxonomy" id="1423913"/>
    <lineage>
        <taxon>Eukaryota</taxon>
        <taxon>Fungi</taxon>
        <taxon>Dikarya</taxon>
        <taxon>Basidiomycota</taxon>
        <taxon>Agaricomycotina</taxon>
        <taxon>Tremellomycetes</taxon>
        <taxon>Tremellales</taxon>
        <taxon>Cryptococcaceae</taxon>
        <taxon>Kwoniella</taxon>
    </lineage>
</organism>
<sequence length="455" mass="52498">MSLITLPPNRYYRYILFLLFLVILFFTIPSLYSPSSRTISSEIPNDVCGLQESSSSCTDDSPTTESELELELDRIKIDLGSVVSNIQQSIQRNGRGYDEDWYRNELGFRIRYEDLEQYRSTLKGIWKRYFSNDIEENHRGNEIDEILKYTHFIRSPSSVVGRQENAIPKDIYTTSMEDPDKLPDQFNSWTKENKDHNVRFVDDNEIDEWLEEALSPSSGVGREMMWLKDEGRWGVVRSDLFRYLVLLLNGGIYTDTDTACVRPISEWGKNPIKYRSDNPLIEALPQLLSLSSSSTHERYPISVEVDDAPSLIIALEVDSPASNTDWRSETFVRGIQIVQWTIASKKGHPILLDVIGHALEKIRELREAEERGWEVDDEQDILEWSGPGAFTDAVFRYLLIRYGFHPKSVSGYERPLRVGDVLIMPVHSFRADASEGYQGDEKVVWHGFFGRWKPT</sequence>
<dbReference type="RefSeq" id="XP_066082921.1">
    <property type="nucleotide sequence ID" value="XM_066226824.1"/>
</dbReference>